<proteinExistence type="predicted"/>
<keyword evidence="3" id="KW-1185">Reference proteome</keyword>
<evidence type="ECO:0000313" key="2">
    <source>
        <dbReference type="EMBL" id="PGH12361.1"/>
    </source>
</evidence>
<reference evidence="2 3" key="1">
    <citation type="submission" date="2017-10" db="EMBL/GenBank/DDBJ databases">
        <title>Comparative genomics in systemic dimorphic fungi from Ajellomycetaceae.</title>
        <authorList>
            <person name="Munoz J.F."/>
            <person name="Mcewen J.G."/>
            <person name="Clay O.K."/>
            <person name="Cuomo C.A."/>
        </authorList>
    </citation>
    <scope>NUCLEOTIDE SEQUENCE [LARGE SCALE GENOMIC DNA]</scope>
    <source>
        <strain evidence="2 3">UAMH5409</strain>
    </source>
</reference>
<protein>
    <submittedName>
        <fullName evidence="2">Uncharacterized protein</fullName>
    </submittedName>
</protein>
<evidence type="ECO:0000256" key="1">
    <source>
        <dbReference type="SAM" id="MobiDB-lite"/>
    </source>
</evidence>
<feature type="compositionally biased region" description="Low complexity" evidence="1">
    <location>
        <begin position="28"/>
        <end position="37"/>
    </location>
</feature>
<gene>
    <name evidence="2" type="ORF">AJ79_04309</name>
</gene>
<dbReference type="Proteomes" id="UP000223968">
    <property type="component" value="Unassembled WGS sequence"/>
</dbReference>
<sequence length="122" mass="12918">MSQRRQHSSPTAGPSSSSTRGIKRRAPDSPAAAAAEHPSPKRARFSRPGQGRTLSEEFGPAAGRDGDDEHWNDENVGRSSFRSSDDSGYYEAYPGVGVGEPTKEEIEAGNAAMDVLEGSPGE</sequence>
<accession>A0A2B7XUC2</accession>
<feature type="region of interest" description="Disordered" evidence="1">
    <location>
        <begin position="1"/>
        <end position="103"/>
    </location>
</feature>
<organism evidence="2 3">
    <name type="scientific">Helicocarpus griseus UAMH5409</name>
    <dbReference type="NCBI Taxonomy" id="1447875"/>
    <lineage>
        <taxon>Eukaryota</taxon>
        <taxon>Fungi</taxon>
        <taxon>Dikarya</taxon>
        <taxon>Ascomycota</taxon>
        <taxon>Pezizomycotina</taxon>
        <taxon>Eurotiomycetes</taxon>
        <taxon>Eurotiomycetidae</taxon>
        <taxon>Onygenales</taxon>
        <taxon>Ajellomycetaceae</taxon>
        <taxon>Helicocarpus</taxon>
    </lineage>
</organism>
<feature type="compositionally biased region" description="Low complexity" evidence="1">
    <location>
        <begin position="77"/>
        <end position="90"/>
    </location>
</feature>
<dbReference type="EMBL" id="PDNB01000059">
    <property type="protein sequence ID" value="PGH12361.1"/>
    <property type="molecule type" value="Genomic_DNA"/>
</dbReference>
<evidence type="ECO:0000313" key="3">
    <source>
        <dbReference type="Proteomes" id="UP000223968"/>
    </source>
</evidence>
<feature type="compositionally biased region" description="Low complexity" evidence="1">
    <location>
        <begin position="8"/>
        <end position="19"/>
    </location>
</feature>
<comment type="caution">
    <text evidence="2">The sequence shown here is derived from an EMBL/GenBank/DDBJ whole genome shotgun (WGS) entry which is preliminary data.</text>
</comment>
<dbReference type="AlphaFoldDB" id="A0A2B7XUC2"/>
<name>A0A2B7XUC2_9EURO</name>
<feature type="compositionally biased region" description="Basic and acidic residues" evidence="1">
    <location>
        <begin position="64"/>
        <end position="76"/>
    </location>
</feature>